<keyword evidence="12" id="KW-1185">Reference proteome</keyword>
<evidence type="ECO:0000256" key="2">
    <source>
        <dbReference type="ARBA" id="ARBA00022500"/>
    </source>
</evidence>
<dbReference type="GO" id="GO:0008984">
    <property type="term" value="F:protein-glutamate methylesterase activity"/>
    <property type="evidence" value="ECO:0007669"/>
    <property type="project" value="UniProtKB-UniRule"/>
</dbReference>
<reference evidence="11 12" key="1">
    <citation type="journal article" date="2022" name="Syst. Appl. Microbiol.">
        <title>Natronocalculus amylovorans gen. nov., sp. nov., and Natranaeroarchaeum aerophilus sp. nov., dominant culturable amylolytic natronoarchaea from hypersaline soda lakes in southwestern Siberia.</title>
        <authorList>
            <person name="Sorokin D.Y."/>
            <person name="Elcheninov A.G."/>
            <person name="Khizhniak T.V."/>
            <person name="Koenen M."/>
            <person name="Bale N.J."/>
            <person name="Damste J.S.S."/>
            <person name="Kublanov I.V."/>
        </authorList>
    </citation>
    <scope>NUCLEOTIDE SEQUENCE [LARGE SCALE GENOMIC DNA]</scope>
    <source>
        <strain evidence="11 12">AArc-St1-1</strain>
    </source>
</reference>
<keyword evidence="1 5" id="KW-0963">Cytoplasm</keyword>
<feature type="domain" description="Response regulatory" evidence="9">
    <location>
        <begin position="3"/>
        <end position="118"/>
    </location>
</feature>
<dbReference type="EMBL" id="JAKRVY010000013">
    <property type="protein sequence ID" value="MCL9815128.1"/>
    <property type="molecule type" value="Genomic_DNA"/>
</dbReference>
<evidence type="ECO:0000256" key="4">
    <source>
        <dbReference type="ARBA" id="ARBA00048267"/>
    </source>
</evidence>
<dbReference type="PANTHER" id="PTHR42872:SF6">
    <property type="entry name" value="PROTEIN-GLUTAMATE METHYLESTERASE_PROTEIN-GLUTAMINE GLUTAMINASE"/>
    <property type="match status" value="1"/>
</dbReference>
<evidence type="ECO:0000256" key="7">
    <source>
        <dbReference type="PROSITE-ProRule" id="PRU00169"/>
    </source>
</evidence>
<evidence type="ECO:0000256" key="8">
    <source>
        <dbReference type="SAM" id="MobiDB-lite"/>
    </source>
</evidence>
<feature type="active site" evidence="5 6">
    <location>
        <position position="321"/>
    </location>
</feature>
<dbReference type="PROSITE" id="PS50110">
    <property type="entry name" value="RESPONSE_REGULATORY"/>
    <property type="match status" value="1"/>
</dbReference>
<dbReference type="InterPro" id="IPR000673">
    <property type="entry name" value="Sig_transdc_resp-reg_Me-estase"/>
</dbReference>
<feature type="region of interest" description="Disordered" evidence="8">
    <location>
        <begin position="142"/>
        <end position="177"/>
    </location>
</feature>
<feature type="active site" evidence="5 6">
    <location>
        <position position="224"/>
    </location>
</feature>
<dbReference type="CDD" id="cd17541">
    <property type="entry name" value="REC_CheB-like"/>
    <property type="match status" value="1"/>
</dbReference>
<dbReference type="HAMAP" id="MF_00099">
    <property type="entry name" value="CheB_chemtxs"/>
    <property type="match status" value="1"/>
</dbReference>
<comment type="PTM">
    <text evidence="5">Phosphorylated by CheA. Phosphorylation of the N-terminal regulatory domain activates the methylesterase activity.</text>
</comment>
<evidence type="ECO:0000256" key="3">
    <source>
        <dbReference type="ARBA" id="ARBA00022801"/>
    </source>
</evidence>
<gene>
    <name evidence="5 11" type="primary">cheB</name>
    <name evidence="11" type="ORF">AArcSt11_15850</name>
</gene>
<dbReference type="Pfam" id="PF00072">
    <property type="entry name" value="Response_reg"/>
    <property type="match status" value="1"/>
</dbReference>
<evidence type="ECO:0000259" key="10">
    <source>
        <dbReference type="PROSITE" id="PS50122"/>
    </source>
</evidence>
<keyword evidence="3 5" id="KW-0378">Hydrolase</keyword>
<evidence type="ECO:0000256" key="1">
    <source>
        <dbReference type="ARBA" id="ARBA00022490"/>
    </source>
</evidence>
<dbReference type="EC" id="3.5.1.44" evidence="5"/>
<keyword evidence="11" id="KW-0489">Methyltransferase</keyword>
<evidence type="ECO:0000313" key="12">
    <source>
        <dbReference type="Proteomes" id="UP001202674"/>
    </source>
</evidence>
<dbReference type="InterPro" id="IPR011006">
    <property type="entry name" value="CheY-like_superfamily"/>
</dbReference>
<keyword evidence="5 7" id="KW-0597">Phosphoprotein</keyword>
<evidence type="ECO:0000259" key="9">
    <source>
        <dbReference type="PROSITE" id="PS50110"/>
    </source>
</evidence>
<dbReference type="GO" id="GO:0050568">
    <property type="term" value="F:protein-glutamine glutaminase activity"/>
    <property type="evidence" value="ECO:0007669"/>
    <property type="project" value="UniProtKB-UniRule"/>
</dbReference>
<dbReference type="EC" id="3.1.1.61" evidence="5"/>
<comment type="similarity">
    <text evidence="5">Belongs to the CheB family.</text>
</comment>
<evidence type="ECO:0000256" key="5">
    <source>
        <dbReference type="HAMAP-Rule" id="MF_00099"/>
    </source>
</evidence>
<dbReference type="GO" id="GO:0000156">
    <property type="term" value="F:phosphorelay response regulator activity"/>
    <property type="evidence" value="ECO:0007669"/>
    <property type="project" value="InterPro"/>
</dbReference>
<comment type="subcellular location">
    <subcellularLocation>
        <location evidence="5">Cytoplasm</location>
    </subcellularLocation>
</comment>
<protein>
    <recommendedName>
        <fullName evidence="5">Protein-glutamate methylesterase/protein-glutamine glutaminase</fullName>
        <ecNumber evidence="5">3.1.1.61</ecNumber>
        <ecNumber evidence="5">3.5.1.44</ecNumber>
    </recommendedName>
</protein>
<feature type="active site" evidence="5 6">
    <location>
        <position position="197"/>
    </location>
</feature>
<proteinExistence type="inferred from homology"/>
<dbReference type="GO" id="GO:0006935">
    <property type="term" value="P:chemotaxis"/>
    <property type="evidence" value="ECO:0007669"/>
    <property type="project" value="UniProtKB-UniRule"/>
</dbReference>
<accession>A0AAE3K6M2</accession>
<comment type="catalytic activity">
    <reaction evidence="4 5">
        <text>[protein]-L-glutamate 5-O-methyl ester + H2O = L-glutamyl-[protein] + methanol + H(+)</text>
        <dbReference type="Rhea" id="RHEA:23236"/>
        <dbReference type="Rhea" id="RHEA-COMP:10208"/>
        <dbReference type="Rhea" id="RHEA-COMP:10311"/>
        <dbReference type="ChEBI" id="CHEBI:15377"/>
        <dbReference type="ChEBI" id="CHEBI:15378"/>
        <dbReference type="ChEBI" id="CHEBI:17790"/>
        <dbReference type="ChEBI" id="CHEBI:29973"/>
        <dbReference type="ChEBI" id="CHEBI:82795"/>
        <dbReference type="EC" id="3.1.1.61"/>
    </reaction>
</comment>
<feature type="compositionally biased region" description="Basic and acidic residues" evidence="8">
    <location>
        <begin position="162"/>
        <end position="172"/>
    </location>
</feature>
<dbReference type="AlphaFoldDB" id="A0AAE3K6M2"/>
<keyword evidence="2 5" id="KW-0145">Chemotaxis</keyword>
<feature type="modified residue" description="4-aspartylphosphate" evidence="5 7">
    <location>
        <position position="52"/>
    </location>
</feature>
<dbReference type="CDD" id="cd16432">
    <property type="entry name" value="CheB_Rec"/>
    <property type="match status" value="1"/>
</dbReference>
<dbReference type="InterPro" id="IPR008248">
    <property type="entry name" value="CheB-like"/>
</dbReference>
<comment type="function">
    <text evidence="5">Involved in chemotaxis. Part of a chemotaxis signal transduction system that modulates chemotaxis in response to various stimuli. Catalyzes the demethylation of specific methylglutamate residues introduced into the chemoreceptors (methyl-accepting chemotaxis proteins or MCP) by CheR. Also mediates the irreversible deamidation of specific glutamine residues to glutamic acid.</text>
</comment>
<dbReference type="InterPro" id="IPR001789">
    <property type="entry name" value="Sig_transdc_resp-reg_receiver"/>
</dbReference>
<dbReference type="SMART" id="SM00448">
    <property type="entry name" value="REC"/>
    <property type="match status" value="1"/>
</dbReference>
<organism evidence="11 12">
    <name type="scientific">Natranaeroarchaeum aerophilus</name>
    <dbReference type="NCBI Taxonomy" id="2917711"/>
    <lineage>
        <taxon>Archaea</taxon>
        <taxon>Methanobacteriati</taxon>
        <taxon>Methanobacteriota</taxon>
        <taxon>Stenosarchaea group</taxon>
        <taxon>Halobacteria</taxon>
        <taxon>Halobacteriales</taxon>
        <taxon>Natronoarchaeaceae</taxon>
        <taxon>Natranaeroarchaeum</taxon>
    </lineage>
</organism>
<dbReference type="RefSeq" id="WP_250598536.1">
    <property type="nucleotide sequence ID" value="NZ_JAKRVY010000013.1"/>
</dbReference>
<dbReference type="InterPro" id="IPR035909">
    <property type="entry name" value="CheB_C"/>
</dbReference>
<dbReference type="SUPFAM" id="SSF52172">
    <property type="entry name" value="CheY-like"/>
    <property type="match status" value="1"/>
</dbReference>
<comment type="domain">
    <text evidence="5">Contains a C-terminal catalytic domain, and an N-terminal region which modulates catalytic activity.</text>
</comment>
<dbReference type="SUPFAM" id="SSF52738">
    <property type="entry name" value="Methylesterase CheB, C-terminal domain"/>
    <property type="match status" value="1"/>
</dbReference>
<keyword evidence="11" id="KW-0808">Transferase</keyword>
<dbReference type="PROSITE" id="PS50122">
    <property type="entry name" value="CHEB"/>
    <property type="match status" value="1"/>
</dbReference>
<dbReference type="PANTHER" id="PTHR42872">
    <property type="entry name" value="PROTEIN-GLUTAMATE METHYLESTERASE/PROTEIN-GLUTAMINE GLUTAMINASE"/>
    <property type="match status" value="1"/>
</dbReference>
<dbReference type="Proteomes" id="UP001202674">
    <property type="component" value="Unassembled WGS sequence"/>
</dbReference>
<comment type="caution">
    <text evidence="11">The sequence shown here is derived from an EMBL/GenBank/DDBJ whole genome shotgun (WGS) entry which is preliminary data.</text>
</comment>
<evidence type="ECO:0000256" key="6">
    <source>
        <dbReference type="PROSITE-ProRule" id="PRU00050"/>
    </source>
</evidence>
<evidence type="ECO:0000313" key="11">
    <source>
        <dbReference type="EMBL" id="MCL9815128.1"/>
    </source>
</evidence>
<dbReference type="PIRSF" id="PIRSF000876">
    <property type="entry name" value="RR_chemtxs_CheB"/>
    <property type="match status" value="1"/>
</dbReference>
<dbReference type="GO" id="GO:0032259">
    <property type="term" value="P:methylation"/>
    <property type="evidence" value="ECO:0007669"/>
    <property type="project" value="UniProtKB-KW"/>
</dbReference>
<dbReference type="Gene3D" id="3.40.50.2300">
    <property type="match status" value="1"/>
</dbReference>
<dbReference type="Gene3D" id="3.40.50.180">
    <property type="entry name" value="Methylesterase CheB, C-terminal domain"/>
    <property type="match status" value="1"/>
</dbReference>
<comment type="catalytic activity">
    <reaction evidence="5">
        <text>L-glutaminyl-[protein] + H2O = L-glutamyl-[protein] + NH4(+)</text>
        <dbReference type="Rhea" id="RHEA:16441"/>
        <dbReference type="Rhea" id="RHEA-COMP:10207"/>
        <dbReference type="Rhea" id="RHEA-COMP:10208"/>
        <dbReference type="ChEBI" id="CHEBI:15377"/>
        <dbReference type="ChEBI" id="CHEBI:28938"/>
        <dbReference type="ChEBI" id="CHEBI:29973"/>
        <dbReference type="ChEBI" id="CHEBI:30011"/>
        <dbReference type="EC" id="3.5.1.44"/>
    </reaction>
</comment>
<sequence>MTSVLVVDDSQFMRTVIGNILADHGYEVYRASNGERAVEAVREHSPDIVTMDVQMPEMDGIEAVDRIMTEYPTRILMLSAHTEDGADATLRALASGAIDFLEKPSGEVSTDIAGLEDRLIDAITAVEDAHVASLARSRTAASARRVAGGVETPTGTSSRSADPADMRDDRRSSTWSDATADEDRTYLEHPTIVIGASTGGPKVIERLLCSLPLDLDARVLIIQHMPPEFTVRLAKRLDDRCAYRVKEADDGDRISGGEVLVAHGDRHMVVAHSVAGRSKVRLTDDDPVNGVRPSIDVTMESVAETVEQPVVGIALTGMGKDGAAGIRAIKDAGGTTIAQDEGTSPVFGIPRQAIATGAVDHVLPAERITDGVLDSLSTEVTTHG</sequence>
<feature type="domain" description="CheB-type methylesterase" evidence="10">
    <location>
        <begin position="185"/>
        <end position="379"/>
    </location>
</feature>
<dbReference type="GO" id="GO:0005737">
    <property type="term" value="C:cytoplasm"/>
    <property type="evidence" value="ECO:0007669"/>
    <property type="project" value="UniProtKB-SubCell"/>
</dbReference>
<dbReference type="Pfam" id="PF01339">
    <property type="entry name" value="CheB_methylest"/>
    <property type="match status" value="1"/>
</dbReference>
<name>A0AAE3K6M2_9EURY</name>
<dbReference type="GO" id="GO:0008168">
    <property type="term" value="F:methyltransferase activity"/>
    <property type="evidence" value="ECO:0007669"/>
    <property type="project" value="UniProtKB-KW"/>
</dbReference>
<dbReference type="NCBIfam" id="NF001965">
    <property type="entry name" value="PRK00742.1"/>
    <property type="match status" value="1"/>
</dbReference>